<dbReference type="SUPFAM" id="SSF54928">
    <property type="entry name" value="RNA-binding domain, RBD"/>
    <property type="match status" value="1"/>
</dbReference>
<gene>
    <name evidence="2" type="ORF">BJ322DRAFT_1034042</name>
</gene>
<dbReference type="GO" id="GO:0005634">
    <property type="term" value="C:nucleus"/>
    <property type="evidence" value="ECO:0007669"/>
    <property type="project" value="TreeGrafter"/>
</dbReference>
<evidence type="ECO:0000313" key="3">
    <source>
        <dbReference type="Proteomes" id="UP000736335"/>
    </source>
</evidence>
<reference evidence="2" key="2">
    <citation type="submission" date="2020-11" db="EMBL/GenBank/DDBJ databases">
        <authorList>
            <consortium name="DOE Joint Genome Institute"/>
            <person name="Kuo A."/>
            <person name="Miyauchi S."/>
            <person name="Kiss E."/>
            <person name="Drula E."/>
            <person name="Kohler A."/>
            <person name="Sanchez-Garcia M."/>
            <person name="Andreopoulos B."/>
            <person name="Barry K.W."/>
            <person name="Bonito G."/>
            <person name="Buee M."/>
            <person name="Carver A."/>
            <person name="Chen C."/>
            <person name="Cichocki N."/>
            <person name="Clum A."/>
            <person name="Culley D."/>
            <person name="Crous P.W."/>
            <person name="Fauchery L."/>
            <person name="Girlanda M."/>
            <person name="Hayes R."/>
            <person name="Keri Z."/>
            <person name="Labutti K."/>
            <person name="Lipzen A."/>
            <person name="Lombard V."/>
            <person name="Magnuson J."/>
            <person name="Maillard F."/>
            <person name="Morin E."/>
            <person name="Murat C."/>
            <person name="Nolan M."/>
            <person name="Ohm R."/>
            <person name="Pangilinan J."/>
            <person name="Pereira M."/>
            <person name="Perotto S."/>
            <person name="Peter M."/>
            <person name="Riley R."/>
            <person name="Sitrit Y."/>
            <person name="Stielow B."/>
            <person name="Szollosi G."/>
            <person name="Zifcakova L."/>
            <person name="Stursova M."/>
            <person name="Spatafora J.W."/>
            <person name="Tedersoo L."/>
            <person name="Vaario L.-M."/>
            <person name="Yamada A."/>
            <person name="Yan M."/>
            <person name="Wang P."/>
            <person name="Xu J."/>
            <person name="Bruns T."/>
            <person name="Baldrian P."/>
            <person name="Vilgalys R."/>
            <person name="Henrissat B."/>
            <person name="Grigoriev I.V."/>
            <person name="Hibbett D."/>
            <person name="Nagy L.G."/>
            <person name="Martin F.M."/>
        </authorList>
    </citation>
    <scope>NUCLEOTIDE SEQUENCE</scope>
    <source>
        <strain evidence="2">UH-Tt-Lm1</strain>
    </source>
</reference>
<dbReference type="InterPro" id="IPR035979">
    <property type="entry name" value="RBD_domain_sf"/>
</dbReference>
<dbReference type="OrthoDB" id="17212at2759"/>
<dbReference type="EMBL" id="WIUZ02000001">
    <property type="protein sequence ID" value="KAF9793322.1"/>
    <property type="molecule type" value="Genomic_DNA"/>
</dbReference>
<evidence type="ECO:0000313" key="2">
    <source>
        <dbReference type="EMBL" id="KAF9793322.1"/>
    </source>
</evidence>
<dbReference type="GO" id="GO:0003676">
    <property type="term" value="F:nucleic acid binding"/>
    <property type="evidence" value="ECO:0007669"/>
    <property type="project" value="InterPro"/>
</dbReference>
<dbReference type="Pfam" id="PF04847">
    <property type="entry name" value="Calcipressin"/>
    <property type="match status" value="1"/>
</dbReference>
<dbReference type="InterPro" id="IPR006931">
    <property type="entry name" value="Calcipressin"/>
</dbReference>
<dbReference type="PANTHER" id="PTHR10300">
    <property type="entry name" value="CALCIPRESSIN"/>
    <property type="match status" value="1"/>
</dbReference>
<proteinExistence type="inferred from homology"/>
<dbReference type="GO" id="GO:0008597">
    <property type="term" value="F:calcium-dependent protein serine/threonine phosphatase regulator activity"/>
    <property type="evidence" value="ECO:0007669"/>
    <property type="project" value="TreeGrafter"/>
</dbReference>
<evidence type="ECO:0000256" key="1">
    <source>
        <dbReference type="ARBA" id="ARBA00008209"/>
    </source>
</evidence>
<name>A0A9P6LDF1_9AGAM</name>
<dbReference type="Proteomes" id="UP000736335">
    <property type="component" value="Unassembled WGS sequence"/>
</dbReference>
<dbReference type="InterPro" id="IPR012677">
    <property type="entry name" value="Nucleotide-bd_a/b_plait_sf"/>
</dbReference>
<dbReference type="PANTHER" id="PTHR10300:SF14">
    <property type="entry name" value="PROTEIN SARAH"/>
    <property type="match status" value="1"/>
</dbReference>
<protein>
    <submittedName>
        <fullName evidence="2">Calcipressin</fullName>
    </submittedName>
</protein>
<organism evidence="2 3">
    <name type="scientific">Thelephora terrestris</name>
    <dbReference type="NCBI Taxonomy" id="56493"/>
    <lineage>
        <taxon>Eukaryota</taxon>
        <taxon>Fungi</taxon>
        <taxon>Dikarya</taxon>
        <taxon>Basidiomycota</taxon>
        <taxon>Agaricomycotina</taxon>
        <taxon>Agaricomycetes</taxon>
        <taxon>Thelephorales</taxon>
        <taxon>Thelephoraceae</taxon>
        <taxon>Thelephora</taxon>
    </lineage>
</organism>
<dbReference type="Gene3D" id="3.30.70.330">
    <property type="match status" value="1"/>
</dbReference>
<sequence>MPQTLNYGDFTFNLHLNMFTGEDIPQPKPSPSTTNTLVITGISHSFFQNPTLVSILERHFQLFGHVHSWAPLPSFGRIMIVYYNDEDAEQARQDFDSTAMRHTRDWPESIKSLRVYRADRTEIERDPAEHYLRPPQLEKNFLISPPGSPPIGWEQVREDPPNATPLAEDLIHALRKLEVDAQFRRTKVEGQRGVELLLAPEDSSDGITVYVEDCDMSDDEDEINIDIDDTGEGWAYGESSPYRIQPQKFVPTALPPPLVS</sequence>
<dbReference type="AlphaFoldDB" id="A0A9P6LDF1"/>
<keyword evidence="3" id="KW-1185">Reference proteome</keyword>
<comment type="similarity">
    <text evidence="1">Belongs to the RCAN family.</text>
</comment>
<reference evidence="2" key="1">
    <citation type="journal article" date="2020" name="Nat. Commun.">
        <title>Large-scale genome sequencing of mycorrhizal fungi provides insights into the early evolution of symbiotic traits.</title>
        <authorList>
            <person name="Miyauchi S."/>
            <person name="Kiss E."/>
            <person name="Kuo A."/>
            <person name="Drula E."/>
            <person name="Kohler A."/>
            <person name="Sanchez-Garcia M."/>
            <person name="Morin E."/>
            <person name="Andreopoulos B."/>
            <person name="Barry K.W."/>
            <person name="Bonito G."/>
            <person name="Buee M."/>
            <person name="Carver A."/>
            <person name="Chen C."/>
            <person name="Cichocki N."/>
            <person name="Clum A."/>
            <person name="Culley D."/>
            <person name="Crous P.W."/>
            <person name="Fauchery L."/>
            <person name="Girlanda M."/>
            <person name="Hayes R.D."/>
            <person name="Keri Z."/>
            <person name="LaButti K."/>
            <person name="Lipzen A."/>
            <person name="Lombard V."/>
            <person name="Magnuson J."/>
            <person name="Maillard F."/>
            <person name="Murat C."/>
            <person name="Nolan M."/>
            <person name="Ohm R.A."/>
            <person name="Pangilinan J."/>
            <person name="Pereira M.F."/>
            <person name="Perotto S."/>
            <person name="Peter M."/>
            <person name="Pfister S."/>
            <person name="Riley R."/>
            <person name="Sitrit Y."/>
            <person name="Stielow J.B."/>
            <person name="Szollosi G."/>
            <person name="Zifcakova L."/>
            <person name="Stursova M."/>
            <person name="Spatafora J.W."/>
            <person name="Tedersoo L."/>
            <person name="Vaario L.M."/>
            <person name="Yamada A."/>
            <person name="Yan M."/>
            <person name="Wang P."/>
            <person name="Xu J."/>
            <person name="Bruns T."/>
            <person name="Baldrian P."/>
            <person name="Vilgalys R."/>
            <person name="Dunand C."/>
            <person name="Henrissat B."/>
            <person name="Grigoriev I.V."/>
            <person name="Hibbett D."/>
            <person name="Nagy L.G."/>
            <person name="Martin F.M."/>
        </authorList>
    </citation>
    <scope>NUCLEOTIDE SEQUENCE</scope>
    <source>
        <strain evidence="2">UH-Tt-Lm1</strain>
    </source>
</reference>
<dbReference type="GO" id="GO:0005737">
    <property type="term" value="C:cytoplasm"/>
    <property type="evidence" value="ECO:0007669"/>
    <property type="project" value="TreeGrafter"/>
</dbReference>
<comment type="caution">
    <text evidence="2">The sequence shown here is derived from an EMBL/GenBank/DDBJ whole genome shotgun (WGS) entry which is preliminary data.</text>
</comment>
<accession>A0A9P6LDF1</accession>
<dbReference type="GO" id="GO:0019722">
    <property type="term" value="P:calcium-mediated signaling"/>
    <property type="evidence" value="ECO:0007669"/>
    <property type="project" value="InterPro"/>
</dbReference>